<dbReference type="InterPro" id="IPR037460">
    <property type="entry name" value="SEST-like"/>
</dbReference>
<dbReference type="eggNOG" id="ENOG502SPMP">
    <property type="taxonomic scope" value="Eukaryota"/>
</dbReference>
<dbReference type="InterPro" id="IPR036514">
    <property type="entry name" value="SGNH_hydro_sf"/>
</dbReference>
<sequence length="404" mass="45890">MGITEWLAIGDSFSAGISADGPSDELNWRCSRFKMSYPYQMQNSNRMPGNKTSRKLTFGSCTGESMSDVVNNQIALGEPVSGATYPKIGNPQVVSLSVSGNDVGFGDVVNNCLYHWFGYHECDKYLNKSTEIIRNETNLVGMKLIVTLTQILSNLRQTKHGKHVQLYVTAYPRFWNDENPQCDNVTWSSSYPDDGILTRSMRKHMNNLIDELNQIIQDVIEGLSTILGGGIYFVDSFQSAFNGHRFCEVETDPEYHNGPIDDKTWFIHFKSPYRDSPSLDNNPSSGNMFDRIDALLIPPKDGLSTRQRIEAVGGDRTRCNEVYANHDDMTAALKRLAEDDPLENSYLPVSWMRIMHPKGSGYKVMADAVIDKILEVNRMESQSSLEVQRVVWMWGWYKWLQRVF</sequence>
<proteinExistence type="predicted"/>
<keyword evidence="1" id="KW-0378">Hydrolase</keyword>
<dbReference type="RefSeq" id="XP_008076509.1">
    <property type="nucleotide sequence ID" value="XM_008078318.1"/>
</dbReference>
<dbReference type="OMA" id="IETCEHE"/>
<dbReference type="OrthoDB" id="1896086at2759"/>
<evidence type="ECO:0000313" key="2">
    <source>
        <dbReference type="Proteomes" id="UP000016922"/>
    </source>
</evidence>
<dbReference type="Proteomes" id="UP000016922">
    <property type="component" value="Unassembled WGS sequence"/>
</dbReference>
<dbReference type="PANTHER" id="PTHR37981">
    <property type="entry name" value="LIPASE 2"/>
    <property type="match status" value="1"/>
</dbReference>
<name>S3DUQ7_GLAL2</name>
<gene>
    <name evidence="1" type="ORF">GLAREA_05028</name>
</gene>
<dbReference type="SUPFAM" id="SSF52266">
    <property type="entry name" value="SGNH hydrolase"/>
    <property type="match status" value="1"/>
</dbReference>
<dbReference type="PANTHER" id="PTHR37981:SF1">
    <property type="entry name" value="SGNH HYDROLASE-TYPE ESTERASE DOMAIN-CONTAINING PROTEIN"/>
    <property type="match status" value="1"/>
</dbReference>
<evidence type="ECO:0000313" key="1">
    <source>
        <dbReference type="EMBL" id="EPE35691.1"/>
    </source>
</evidence>
<protein>
    <submittedName>
        <fullName evidence="1">SGNH hydrolase</fullName>
    </submittedName>
</protein>
<dbReference type="HOGENOM" id="CLU_681602_0_0_1"/>
<accession>S3DUQ7</accession>
<dbReference type="CDD" id="cd01823">
    <property type="entry name" value="SEST_like"/>
    <property type="match status" value="1"/>
</dbReference>
<organism evidence="1 2">
    <name type="scientific">Glarea lozoyensis (strain ATCC 20868 / MF5171)</name>
    <dbReference type="NCBI Taxonomy" id="1116229"/>
    <lineage>
        <taxon>Eukaryota</taxon>
        <taxon>Fungi</taxon>
        <taxon>Dikarya</taxon>
        <taxon>Ascomycota</taxon>
        <taxon>Pezizomycotina</taxon>
        <taxon>Leotiomycetes</taxon>
        <taxon>Helotiales</taxon>
        <taxon>Helotiaceae</taxon>
        <taxon>Glarea</taxon>
    </lineage>
</organism>
<dbReference type="GeneID" id="19464083"/>
<dbReference type="GO" id="GO:0006629">
    <property type="term" value="P:lipid metabolic process"/>
    <property type="evidence" value="ECO:0007669"/>
    <property type="project" value="TreeGrafter"/>
</dbReference>
<dbReference type="AlphaFoldDB" id="S3DUQ7"/>
<keyword evidence="2" id="KW-1185">Reference proteome</keyword>
<reference evidence="1 2" key="1">
    <citation type="journal article" date="2013" name="BMC Genomics">
        <title>Genomics-driven discovery of the pneumocandin biosynthetic gene cluster in the fungus Glarea lozoyensis.</title>
        <authorList>
            <person name="Chen L."/>
            <person name="Yue Q."/>
            <person name="Zhang X."/>
            <person name="Xiang M."/>
            <person name="Wang C."/>
            <person name="Li S."/>
            <person name="Che Y."/>
            <person name="Ortiz-Lopez F.J."/>
            <person name="Bills G.F."/>
            <person name="Liu X."/>
            <person name="An Z."/>
        </authorList>
    </citation>
    <scope>NUCLEOTIDE SEQUENCE [LARGE SCALE GENOMIC DNA]</scope>
    <source>
        <strain evidence="2">ATCC 20868 / MF5171</strain>
    </source>
</reference>
<dbReference type="KEGG" id="glz:GLAREA_05028"/>
<dbReference type="GO" id="GO:0016788">
    <property type="term" value="F:hydrolase activity, acting on ester bonds"/>
    <property type="evidence" value="ECO:0007669"/>
    <property type="project" value="InterPro"/>
</dbReference>
<dbReference type="Gene3D" id="3.40.50.1110">
    <property type="entry name" value="SGNH hydrolase"/>
    <property type="match status" value="1"/>
</dbReference>
<dbReference type="EMBL" id="KE145353">
    <property type="protein sequence ID" value="EPE35691.1"/>
    <property type="molecule type" value="Genomic_DNA"/>
</dbReference>